<evidence type="ECO:0000256" key="2">
    <source>
        <dbReference type="ARBA" id="ARBA00009788"/>
    </source>
</evidence>
<dbReference type="PANTHER" id="PTHR13218:SF8">
    <property type="entry name" value="TRANSCRIPTION INITIATION FACTOR TFIID SUBUNIT 11"/>
    <property type="match status" value="1"/>
</dbReference>
<keyword evidence="9" id="KW-1185">Reference proteome</keyword>
<dbReference type="Proteomes" id="UP001281003">
    <property type="component" value="Unassembled WGS sequence"/>
</dbReference>
<dbReference type="GO" id="GO:0051123">
    <property type="term" value="P:RNA polymerase II preinitiation complex assembly"/>
    <property type="evidence" value="ECO:0007669"/>
    <property type="project" value="InterPro"/>
</dbReference>
<dbReference type="InterPro" id="IPR006809">
    <property type="entry name" value="TAFII28_dom"/>
</dbReference>
<reference evidence="8" key="1">
    <citation type="journal article" date="2023" name="Mol. Phylogenet. Evol.">
        <title>Genome-scale phylogeny and comparative genomics of the fungal order Sordariales.</title>
        <authorList>
            <person name="Hensen N."/>
            <person name="Bonometti L."/>
            <person name="Westerberg I."/>
            <person name="Brannstrom I.O."/>
            <person name="Guillou S."/>
            <person name="Cros-Aarteil S."/>
            <person name="Calhoun S."/>
            <person name="Haridas S."/>
            <person name="Kuo A."/>
            <person name="Mondo S."/>
            <person name="Pangilinan J."/>
            <person name="Riley R."/>
            <person name="LaButti K."/>
            <person name="Andreopoulos B."/>
            <person name="Lipzen A."/>
            <person name="Chen C."/>
            <person name="Yan M."/>
            <person name="Daum C."/>
            <person name="Ng V."/>
            <person name="Clum A."/>
            <person name="Steindorff A."/>
            <person name="Ohm R.A."/>
            <person name="Martin F."/>
            <person name="Silar P."/>
            <person name="Natvig D.O."/>
            <person name="Lalanne C."/>
            <person name="Gautier V."/>
            <person name="Ament-Velasquez S.L."/>
            <person name="Kruys A."/>
            <person name="Hutchinson M.I."/>
            <person name="Powell A.J."/>
            <person name="Barry K."/>
            <person name="Miller A.N."/>
            <person name="Grigoriev I.V."/>
            <person name="Debuchy R."/>
            <person name="Gladieux P."/>
            <person name="Hiltunen Thoren M."/>
            <person name="Johannesson H."/>
        </authorList>
    </citation>
    <scope>NUCLEOTIDE SEQUENCE</scope>
    <source>
        <strain evidence="8">FGSC 1904</strain>
    </source>
</reference>
<dbReference type="GO" id="GO:0016251">
    <property type="term" value="F:RNA polymerase II general transcription initiation factor activity"/>
    <property type="evidence" value="ECO:0007669"/>
    <property type="project" value="TreeGrafter"/>
</dbReference>
<feature type="compositionally biased region" description="Low complexity" evidence="6">
    <location>
        <begin position="290"/>
        <end position="318"/>
    </location>
</feature>
<dbReference type="CDD" id="cd08048">
    <property type="entry name" value="HFD_TAF11"/>
    <property type="match status" value="1"/>
</dbReference>
<feature type="region of interest" description="Disordered" evidence="6">
    <location>
        <begin position="93"/>
        <end position="182"/>
    </location>
</feature>
<dbReference type="SUPFAM" id="SSF47113">
    <property type="entry name" value="Histone-fold"/>
    <property type="match status" value="1"/>
</dbReference>
<feature type="compositionally biased region" description="Low complexity" evidence="6">
    <location>
        <begin position="93"/>
        <end position="107"/>
    </location>
</feature>
<evidence type="ECO:0000256" key="5">
    <source>
        <dbReference type="ARBA" id="ARBA00023242"/>
    </source>
</evidence>
<dbReference type="GO" id="GO:0005669">
    <property type="term" value="C:transcription factor TFIID complex"/>
    <property type="evidence" value="ECO:0007669"/>
    <property type="project" value="InterPro"/>
</dbReference>
<evidence type="ECO:0000256" key="4">
    <source>
        <dbReference type="ARBA" id="ARBA00023163"/>
    </source>
</evidence>
<dbReference type="EMBL" id="JAUTDP010000001">
    <property type="protein sequence ID" value="KAK3402535.1"/>
    <property type="molecule type" value="Genomic_DNA"/>
</dbReference>
<dbReference type="Gene3D" id="1.10.20.10">
    <property type="entry name" value="Histone, subunit A"/>
    <property type="match status" value="1"/>
</dbReference>
<protein>
    <submittedName>
        <fullName evidence="8">HTAFII28-like protein conserved region-domain-containing protein</fullName>
    </submittedName>
</protein>
<comment type="similarity">
    <text evidence="2">Belongs to the TAF11 family.</text>
</comment>
<dbReference type="GO" id="GO:0046982">
    <property type="term" value="F:protein heterodimerization activity"/>
    <property type="evidence" value="ECO:0007669"/>
    <property type="project" value="InterPro"/>
</dbReference>
<sequence length="401" mass="41965">MASPPNYSFPGGARSPPHLPSLTTSSLSKKRAADGGPSPNMKRRKGSVMSIGSAHPLRQTSFPPDEAPGAGGARSPSVDIDAMSYVSGAGQSVVSAAASAAPASAAPTGPPKKKRGRKSKAEKAREQTPSVVGGAGGGKPGTAPPSEVGGSTVGRGAKSAAGGKDQGGQGQDGDDDDEGPTEVAATADTLTKEQKEEEHRQRGMLINAFSADQFDRFENWRAANLSKAGVRRLINATISQSVTENVVIGMRAVAKVFIGDIIEGARHVQAEWIEKAGEKQTDLPSPPATPGAATSNNADSQGQTQTQSQGDSTQPNGENNGGDGAAEKGDESMPDASQQEKEKERDDRRGPLRPEHLREALRRYKMSFEGGGVGMQLIWHQQQQNGVDRFPTRTGGRRIFR</sequence>
<evidence type="ECO:0000256" key="6">
    <source>
        <dbReference type="SAM" id="MobiDB-lite"/>
    </source>
</evidence>
<dbReference type="Pfam" id="PF04719">
    <property type="entry name" value="TAFII28"/>
    <property type="match status" value="1"/>
</dbReference>
<name>A0AAE0UG37_SORBR</name>
<reference evidence="8" key="2">
    <citation type="submission" date="2023-07" db="EMBL/GenBank/DDBJ databases">
        <authorList>
            <consortium name="Lawrence Berkeley National Laboratory"/>
            <person name="Haridas S."/>
            <person name="Hensen N."/>
            <person name="Bonometti L."/>
            <person name="Westerberg I."/>
            <person name="Brannstrom I.O."/>
            <person name="Guillou S."/>
            <person name="Cros-Aarteil S."/>
            <person name="Calhoun S."/>
            <person name="Kuo A."/>
            <person name="Mondo S."/>
            <person name="Pangilinan J."/>
            <person name="Riley R."/>
            <person name="LaButti K."/>
            <person name="Andreopoulos B."/>
            <person name="Lipzen A."/>
            <person name="Chen C."/>
            <person name="Yanf M."/>
            <person name="Daum C."/>
            <person name="Ng V."/>
            <person name="Clum A."/>
            <person name="Steindorff A."/>
            <person name="Ohm R."/>
            <person name="Martin F."/>
            <person name="Silar P."/>
            <person name="Natvig D."/>
            <person name="Lalanne C."/>
            <person name="Gautier V."/>
            <person name="Ament-velasquez S.L."/>
            <person name="Kruys A."/>
            <person name="Hutchinson M.I."/>
            <person name="Powell A.J."/>
            <person name="Barry K."/>
            <person name="Miller A.N."/>
            <person name="Grigoriev I.V."/>
            <person name="Debuchy R."/>
            <person name="Gladieux P."/>
            <person name="Thoren M.H."/>
            <person name="Johannesson H."/>
        </authorList>
    </citation>
    <scope>NUCLEOTIDE SEQUENCE</scope>
    <source>
        <strain evidence="8">FGSC 1904</strain>
    </source>
</reference>
<comment type="subcellular location">
    <subcellularLocation>
        <location evidence="1">Nucleus</location>
    </subcellularLocation>
</comment>
<evidence type="ECO:0000313" key="8">
    <source>
        <dbReference type="EMBL" id="KAK3402535.1"/>
    </source>
</evidence>
<dbReference type="InterPro" id="IPR045127">
    <property type="entry name" value="TAF11-like"/>
</dbReference>
<evidence type="ECO:0000313" key="9">
    <source>
        <dbReference type="Proteomes" id="UP001281003"/>
    </source>
</evidence>
<dbReference type="AlphaFoldDB" id="A0AAE0UG37"/>
<comment type="caution">
    <text evidence="8">The sequence shown here is derived from an EMBL/GenBank/DDBJ whole genome shotgun (WGS) entry which is preliminary data.</text>
</comment>
<accession>A0AAE0UG37</accession>
<keyword evidence="4" id="KW-0804">Transcription</keyword>
<keyword evidence="3" id="KW-0805">Transcription regulation</keyword>
<feature type="compositionally biased region" description="Basic and acidic residues" evidence="6">
    <location>
        <begin position="338"/>
        <end position="357"/>
    </location>
</feature>
<feature type="region of interest" description="Disordered" evidence="6">
    <location>
        <begin position="1"/>
        <end position="78"/>
    </location>
</feature>
<gene>
    <name evidence="8" type="ORF">B0T20DRAFT_398506</name>
</gene>
<dbReference type="InterPro" id="IPR009072">
    <property type="entry name" value="Histone-fold"/>
</dbReference>
<evidence type="ECO:0000259" key="7">
    <source>
        <dbReference type="Pfam" id="PF04719"/>
    </source>
</evidence>
<feature type="domain" description="TAFII28-like protein" evidence="7">
    <location>
        <begin position="204"/>
        <end position="276"/>
    </location>
</feature>
<keyword evidence="5" id="KW-0539">Nucleus</keyword>
<organism evidence="8 9">
    <name type="scientific">Sordaria brevicollis</name>
    <dbReference type="NCBI Taxonomy" id="83679"/>
    <lineage>
        <taxon>Eukaryota</taxon>
        <taxon>Fungi</taxon>
        <taxon>Dikarya</taxon>
        <taxon>Ascomycota</taxon>
        <taxon>Pezizomycotina</taxon>
        <taxon>Sordariomycetes</taxon>
        <taxon>Sordariomycetidae</taxon>
        <taxon>Sordariales</taxon>
        <taxon>Sordariaceae</taxon>
        <taxon>Sordaria</taxon>
    </lineage>
</organism>
<proteinExistence type="inferred from homology"/>
<feature type="region of interest" description="Disordered" evidence="6">
    <location>
        <begin position="278"/>
        <end position="357"/>
    </location>
</feature>
<evidence type="ECO:0000256" key="1">
    <source>
        <dbReference type="ARBA" id="ARBA00004123"/>
    </source>
</evidence>
<evidence type="ECO:0000256" key="3">
    <source>
        <dbReference type="ARBA" id="ARBA00023015"/>
    </source>
</evidence>
<dbReference type="PANTHER" id="PTHR13218">
    <property type="entry name" value="TRANSCRIPTION INITIATION FACTOR TFIID SUBUNIT 11-RELATED"/>
    <property type="match status" value="1"/>
</dbReference>